<dbReference type="InParanoid" id="F8PU58"/>
<comment type="subcellular location">
    <subcellularLocation>
        <location evidence="1">Membrane</location>
        <topology evidence="1">Multi-pass membrane protein</topology>
    </subcellularLocation>
</comment>
<evidence type="ECO:0000256" key="2">
    <source>
        <dbReference type="ARBA" id="ARBA00022692"/>
    </source>
</evidence>
<name>F8PU58_SERL3</name>
<feature type="transmembrane region" description="Helical" evidence="6">
    <location>
        <begin position="138"/>
        <end position="162"/>
    </location>
</feature>
<feature type="transmembrane region" description="Helical" evidence="6">
    <location>
        <begin position="64"/>
        <end position="84"/>
    </location>
</feature>
<keyword evidence="2 6" id="KW-0812">Transmembrane</keyword>
<dbReference type="PANTHER" id="PTHR23112:SF37">
    <property type="entry name" value="G PROTEIN-COUPLED RECEPTOR GPR1"/>
    <property type="match status" value="1"/>
</dbReference>
<dbReference type="SUPFAM" id="SSF81321">
    <property type="entry name" value="Family A G protein-coupled receptor-like"/>
    <property type="match status" value="1"/>
</dbReference>
<feature type="transmembrane region" description="Helical" evidence="6">
    <location>
        <begin position="309"/>
        <end position="328"/>
    </location>
</feature>
<keyword evidence="8" id="KW-1185">Reference proteome</keyword>
<proteinExistence type="predicted"/>
<evidence type="ECO:0000256" key="4">
    <source>
        <dbReference type="ARBA" id="ARBA00023136"/>
    </source>
</evidence>
<feature type="transmembrane region" description="Helical" evidence="6">
    <location>
        <begin position="255"/>
        <end position="275"/>
    </location>
</feature>
<accession>F8PU58</accession>
<evidence type="ECO:0000256" key="3">
    <source>
        <dbReference type="ARBA" id="ARBA00022989"/>
    </source>
</evidence>
<feature type="transmembrane region" description="Helical" evidence="6">
    <location>
        <begin position="281"/>
        <end position="297"/>
    </location>
</feature>
<dbReference type="STRING" id="936435.F8PU58"/>
<dbReference type="GO" id="GO:0004930">
    <property type="term" value="F:G protein-coupled receptor activity"/>
    <property type="evidence" value="ECO:0007669"/>
    <property type="project" value="TreeGrafter"/>
</dbReference>
<sequence length="443" mass="49322">MSDSFTGSSLEVVYTTSETHAIVTLIVVSCVSVVAVVGLLCAISISAYNTRASSDKNLFVRTHVAAYFVSLLCSDLLQAVGSIMNEEWIRQHVLTTGTFCVAQGAIKQAADVGTAMWSLIIAIHTFCILFLRMQMRPYSLWLTLLGGWSVVAGIVISGPLAYDNSDRGPFYGISGYWCWISANYATERITLDYMIMFISAVLSFILYSSIFLRLRGNIIIHGWHITFRFRKRTSSSWRGRDFAGNQMMMIAKQMLLYPIAYTILILPIAAARFSSWAGKDVPFAVTIFWFVFSPALCKRHSIVFFSDAVFLFSGAVNVTLFTTTRRILPPDSIMRRPLISLPRPSTITEAPADFYERSVGKEFLDIAELPRRPESAASHPSLSTVTTVVFQNAKEHANIFGQATIEGQMATEGEPRDASRTSDRTSWYSQASHDSEGWVFEAV</sequence>
<organism evidence="8">
    <name type="scientific">Serpula lacrymans var. lacrymans (strain S7.3)</name>
    <name type="common">Dry rot fungus</name>
    <dbReference type="NCBI Taxonomy" id="936435"/>
    <lineage>
        <taxon>Eukaryota</taxon>
        <taxon>Fungi</taxon>
        <taxon>Dikarya</taxon>
        <taxon>Basidiomycota</taxon>
        <taxon>Agaricomycotina</taxon>
        <taxon>Agaricomycetes</taxon>
        <taxon>Agaricomycetidae</taxon>
        <taxon>Boletales</taxon>
        <taxon>Coniophorineae</taxon>
        <taxon>Serpulaceae</taxon>
        <taxon>Serpula</taxon>
    </lineage>
</organism>
<dbReference type="EMBL" id="GL945479">
    <property type="protein sequence ID" value="EGN99997.1"/>
    <property type="molecule type" value="Genomic_DNA"/>
</dbReference>
<dbReference type="GO" id="GO:0005886">
    <property type="term" value="C:plasma membrane"/>
    <property type="evidence" value="ECO:0007669"/>
    <property type="project" value="TreeGrafter"/>
</dbReference>
<reference evidence="8" key="1">
    <citation type="journal article" date="2011" name="Science">
        <title>The plant cell wall-decomposing machinery underlies the functional diversity of forest fungi.</title>
        <authorList>
            <person name="Eastwood D.C."/>
            <person name="Floudas D."/>
            <person name="Binder M."/>
            <person name="Majcherczyk A."/>
            <person name="Schneider P."/>
            <person name="Aerts A."/>
            <person name="Asiegbu F.O."/>
            <person name="Baker S.E."/>
            <person name="Barry K."/>
            <person name="Bendiksby M."/>
            <person name="Blumentritt M."/>
            <person name="Coutinho P.M."/>
            <person name="Cullen D."/>
            <person name="de Vries R.P."/>
            <person name="Gathman A."/>
            <person name="Goodell B."/>
            <person name="Henrissat B."/>
            <person name="Ihrmark K."/>
            <person name="Kauserud H."/>
            <person name="Kohler A."/>
            <person name="LaButti K."/>
            <person name="Lapidus A."/>
            <person name="Lavin J.L."/>
            <person name="Lee Y.-H."/>
            <person name="Lindquist E."/>
            <person name="Lilly W."/>
            <person name="Lucas S."/>
            <person name="Morin E."/>
            <person name="Murat C."/>
            <person name="Oguiza J.A."/>
            <person name="Park J."/>
            <person name="Pisabarro A.G."/>
            <person name="Riley R."/>
            <person name="Rosling A."/>
            <person name="Salamov A."/>
            <person name="Schmidt O."/>
            <person name="Schmutz J."/>
            <person name="Skrede I."/>
            <person name="Stenlid J."/>
            <person name="Wiebenga A."/>
            <person name="Xie X."/>
            <person name="Kuees U."/>
            <person name="Hibbett D.S."/>
            <person name="Hoffmeister D."/>
            <person name="Hoegberg N."/>
            <person name="Martin F."/>
            <person name="Grigoriev I.V."/>
            <person name="Watkinson S.C."/>
        </authorList>
    </citation>
    <scope>NUCLEOTIDE SEQUENCE [LARGE SCALE GENOMIC DNA]</scope>
    <source>
        <strain evidence="8">strain S7.3</strain>
    </source>
</reference>
<feature type="transmembrane region" description="Helical" evidence="6">
    <location>
        <begin position="114"/>
        <end position="131"/>
    </location>
</feature>
<feature type="transmembrane region" description="Helical" evidence="6">
    <location>
        <begin position="193"/>
        <end position="212"/>
    </location>
</feature>
<dbReference type="AlphaFoldDB" id="F8PU58"/>
<evidence type="ECO:0000313" key="7">
    <source>
        <dbReference type="EMBL" id="EGN99997.1"/>
    </source>
</evidence>
<feature type="compositionally biased region" description="Basic and acidic residues" evidence="5">
    <location>
        <begin position="413"/>
        <end position="423"/>
    </location>
</feature>
<dbReference type="eggNOG" id="ENOG502RYZC">
    <property type="taxonomic scope" value="Eukaryota"/>
</dbReference>
<evidence type="ECO:0000313" key="8">
    <source>
        <dbReference type="Proteomes" id="UP000008063"/>
    </source>
</evidence>
<dbReference type="OMA" id="YWCWISD"/>
<dbReference type="Proteomes" id="UP000008063">
    <property type="component" value="Unassembled WGS sequence"/>
</dbReference>
<protein>
    <submittedName>
        <fullName evidence="7">Uncharacterized protein</fullName>
    </submittedName>
</protein>
<keyword evidence="3 6" id="KW-1133">Transmembrane helix</keyword>
<dbReference type="HOGENOM" id="CLU_027149_0_0_1"/>
<dbReference type="PANTHER" id="PTHR23112">
    <property type="entry name" value="G PROTEIN-COUPLED RECEPTOR 157-RELATED"/>
    <property type="match status" value="1"/>
</dbReference>
<evidence type="ECO:0000256" key="6">
    <source>
        <dbReference type="SAM" id="Phobius"/>
    </source>
</evidence>
<dbReference type="Gene3D" id="1.20.1070.10">
    <property type="entry name" value="Rhodopsin 7-helix transmembrane proteins"/>
    <property type="match status" value="1"/>
</dbReference>
<gene>
    <name evidence="7" type="ORF">SERLA73DRAFT_160060</name>
</gene>
<evidence type="ECO:0000256" key="1">
    <source>
        <dbReference type="ARBA" id="ARBA00004141"/>
    </source>
</evidence>
<feature type="transmembrane region" description="Helical" evidence="6">
    <location>
        <begin position="20"/>
        <end position="43"/>
    </location>
</feature>
<feature type="region of interest" description="Disordered" evidence="5">
    <location>
        <begin position="405"/>
        <end position="428"/>
    </location>
</feature>
<keyword evidence="4 6" id="KW-0472">Membrane</keyword>
<evidence type="ECO:0000256" key="5">
    <source>
        <dbReference type="SAM" id="MobiDB-lite"/>
    </source>
</evidence>
<dbReference type="GO" id="GO:0007189">
    <property type="term" value="P:adenylate cyclase-activating G protein-coupled receptor signaling pathway"/>
    <property type="evidence" value="ECO:0007669"/>
    <property type="project" value="TreeGrafter"/>
</dbReference>